<evidence type="ECO:0000259" key="1">
    <source>
        <dbReference type="Pfam" id="PF08722"/>
    </source>
</evidence>
<name>A0AAJ5F4H3_9DEIO</name>
<gene>
    <name evidence="3" type="ORF">FCS05_05965</name>
    <name evidence="2" type="ORF">HNQ10_001472</name>
</gene>
<evidence type="ECO:0000313" key="2">
    <source>
        <dbReference type="EMBL" id="MBB5294658.1"/>
    </source>
</evidence>
<proteinExistence type="predicted"/>
<dbReference type="Pfam" id="PF08722">
    <property type="entry name" value="Tn7_TnsA-like_N"/>
    <property type="match status" value="1"/>
</dbReference>
<feature type="domain" description="TnsA endonuclease N-terminal" evidence="1">
    <location>
        <begin position="53"/>
        <end position="133"/>
    </location>
</feature>
<organism evidence="3 4">
    <name type="scientific">Deinococcus metallilatus</name>
    <dbReference type="NCBI Taxonomy" id="1211322"/>
    <lineage>
        <taxon>Bacteria</taxon>
        <taxon>Thermotogati</taxon>
        <taxon>Deinococcota</taxon>
        <taxon>Deinococci</taxon>
        <taxon>Deinococcales</taxon>
        <taxon>Deinococcaceae</taxon>
        <taxon>Deinococcus</taxon>
    </lineage>
</organism>
<reference evidence="3 4" key="1">
    <citation type="submission" date="2019-04" db="EMBL/GenBank/DDBJ databases">
        <title>Deinococcus metalilatus MA1002 mutant No.5.</title>
        <authorList>
            <person name="Park W."/>
            <person name="Park C."/>
        </authorList>
    </citation>
    <scope>NUCLEOTIDE SEQUENCE [LARGE SCALE GENOMIC DNA]</scope>
    <source>
        <strain evidence="3 4">MA1002-m5</strain>
    </source>
</reference>
<dbReference type="EMBL" id="JACHFV010000004">
    <property type="protein sequence ID" value="MBB5294658.1"/>
    <property type="molecule type" value="Genomic_DNA"/>
</dbReference>
<keyword evidence="3" id="KW-0540">Nuclease</keyword>
<dbReference type="Proteomes" id="UP000308000">
    <property type="component" value="Unassembled WGS sequence"/>
</dbReference>
<dbReference type="Proteomes" id="UP000536909">
    <property type="component" value="Unassembled WGS sequence"/>
</dbReference>
<accession>A0AAJ5F4H3</accession>
<dbReference type="GO" id="GO:0004519">
    <property type="term" value="F:endonuclease activity"/>
    <property type="evidence" value="ECO:0007669"/>
    <property type="project" value="UniProtKB-KW"/>
</dbReference>
<protein>
    <submittedName>
        <fullName evidence="3">Heteromeric transposase endonuclease subunit TnsA</fullName>
    </submittedName>
</protein>
<evidence type="ECO:0000313" key="5">
    <source>
        <dbReference type="Proteomes" id="UP000536909"/>
    </source>
</evidence>
<keyword evidence="5" id="KW-1185">Reference proteome</keyword>
<dbReference type="RefSeq" id="WP_129117876.1">
    <property type="nucleotide sequence ID" value="NZ_BSUI01000013.1"/>
</dbReference>
<keyword evidence="3" id="KW-0378">Hydrolase</keyword>
<evidence type="ECO:0000313" key="4">
    <source>
        <dbReference type="Proteomes" id="UP000308000"/>
    </source>
</evidence>
<dbReference type="AlphaFoldDB" id="A0AAJ5F4H3"/>
<sequence length="223" mass="25478">MKRQSEAPGTKPVRRIGKSHRAITGTLASSKAEGGAEYESALERDHYLGLEFDPEVVQVVPQPVTISYLDEQGKRRRYVPDTLVRYQGARPPGLFEVKYVQEVREKRGHFAVKFQAARDYARRQGWTFTLVTERTVRAPHLKNAQFLRPYLRRDFPAPVEQEVLAALLGLGEVTPQALLETFPAERRVDLIPVLWKLIAARRIEADLSVPFHMTSPIRPRRQA</sequence>
<evidence type="ECO:0000313" key="3">
    <source>
        <dbReference type="EMBL" id="TLK30074.1"/>
    </source>
</evidence>
<reference evidence="2 5" key="2">
    <citation type="submission" date="2020-08" db="EMBL/GenBank/DDBJ databases">
        <title>Genomic Encyclopedia of Type Strains, Phase IV (KMG-IV): sequencing the most valuable type-strain genomes for metagenomic binning, comparative biology and taxonomic classification.</title>
        <authorList>
            <person name="Goeker M."/>
        </authorList>
    </citation>
    <scope>NUCLEOTIDE SEQUENCE [LARGE SCALE GENOMIC DNA]</scope>
    <source>
        <strain evidence="2 5">DSM 105434</strain>
    </source>
</reference>
<dbReference type="EMBL" id="VBRC01000003">
    <property type="protein sequence ID" value="TLK30074.1"/>
    <property type="molecule type" value="Genomic_DNA"/>
</dbReference>
<dbReference type="InterPro" id="IPR014833">
    <property type="entry name" value="TnsA_N"/>
</dbReference>
<comment type="caution">
    <text evidence="3">The sequence shown here is derived from an EMBL/GenBank/DDBJ whole genome shotgun (WGS) entry which is preliminary data.</text>
</comment>
<keyword evidence="3" id="KW-0255">Endonuclease</keyword>